<dbReference type="SUPFAM" id="SSF51338">
    <property type="entry name" value="Composite domain of metallo-dependent hydrolases"/>
    <property type="match status" value="1"/>
</dbReference>
<name>X1M504_9ZZZZ</name>
<evidence type="ECO:0000313" key="1">
    <source>
        <dbReference type="EMBL" id="GAI13156.1"/>
    </source>
</evidence>
<dbReference type="GO" id="GO:0016810">
    <property type="term" value="F:hydrolase activity, acting on carbon-nitrogen (but not peptide) bonds"/>
    <property type="evidence" value="ECO:0007669"/>
    <property type="project" value="InterPro"/>
</dbReference>
<reference evidence="1" key="1">
    <citation type="journal article" date="2014" name="Front. Microbiol.">
        <title>High frequency of phylogenetically diverse reductive dehalogenase-homologous genes in deep subseafloor sedimentary metagenomes.</title>
        <authorList>
            <person name="Kawai M."/>
            <person name="Futagami T."/>
            <person name="Toyoda A."/>
            <person name="Takaki Y."/>
            <person name="Nishi S."/>
            <person name="Hori S."/>
            <person name="Arai W."/>
            <person name="Tsubouchi T."/>
            <person name="Morono Y."/>
            <person name="Uchiyama I."/>
            <person name="Ito T."/>
            <person name="Fujiyama A."/>
            <person name="Inagaki F."/>
            <person name="Takami H."/>
        </authorList>
    </citation>
    <scope>NUCLEOTIDE SEQUENCE</scope>
    <source>
        <strain evidence="1">Expedition CK06-06</strain>
    </source>
</reference>
<accession>X1M504</accession>
<dbReference type="EMBL" id="BARV01007819">
    <property type="protein sequence ID" value="GAI13156.1"/>
    <property type="molecule type" value="Genomic_DNA"/>
</dbReference>
<protein>
    <recommendedName>
        <fullName evidence="2">Amidohydrolase 3 domain-containing protein</fullName>
    </recommendedName>
</protein>
<organism evidence="1">
    <name type="scientific">marine sediment metagenome</name>
    <dbReference type="NCBI Taxonomy" id="412755"/>
    <lineage>
        <taxon>unclassified sequences</taxon>
        <taxon>metagenomes</taxon>
        <taxon>ecological metagenomes</taxon>
    </lineage>
</organism>
<comment type="caution">
    <text evidence="1">The sequence shown here is derived from an EMBL/GenBank/DDBJ whole genome shotgun (WGS) entry which is preliminary data.</text>
</comment>
<dbReference type="AlphaFoldDB" id="X1M504"/>
<dbReference type="InterPro" id="IPR011059">
    <property type="entry name" value="Metal-dep_hydrolase_composite"/>
</dbReference>
<proteinExistence type="predicted"/>
<sequence>MEKLVELFYDLIISNGKIIDGTGNPWYSGDIAIVNKKIIKIGKLSKEKIEKIGLWGV</sequence>
<dbReference type="Gene3D" id="2.30.40.10">
    <property type="entry name" value="Urease, subunit C, domain 1"/>
    <property type="match status" value="1"/>
</dbReference>
<evidence type="ECO:0008006" key="2">
    <source>
        <dbReference type="Google" id="ProtNLM"/>
    </source>
</evidence>
<gene>
    <name evidence="1" type="ORF">S06H3_15858</name>
</gene>